<proteinExistence type="predicted"/>
<evidence type="ECO:0000313" key="1">
    <source>
        <dbReference type="EMBL" id="PPQ31565.1"/>
    </source>
</evidence>
<gene>
    <name evidence="1" type="ORF">CCS01_17200</name>
</gene>
<sequence length="62" mass="5983">MEADLTLRGMTGPVRIALAAALLLARAALGFAAGCPPALAALHDVSAIAGTGGKPAVPPPPI</sequence>
<dbReference type="EMBL" id="NHRY01000188">
    <property type="protein sequence ID" value="PPQ31565.1"/>
    <property type="molecule type" value="Genomic_DNA"/>
</dbReference>
<dbReference type="Proteomes" id="UP000239724">
    <property type="component" value="Unassembled WGS sequence"/>
</dbReference>
<evidence type="ECO:0000313" key="2">
    <source>
        <dbReference type="Proteomes" id="UP000239724"/>
    </source>
</evidence>
<protein>
    <submittedName>
        <fullName evidence="1">Uncharacterized protein</fullName>
    </submittedName>
</protein>
<reference evidence="1 2" key="1">
    <citation type="journal article" date="2018" name="Arch. Microbiol.">
        <title>New insights into the metabolic potential of the phototrophic purple bacterium Rhodopila globiformis DSM 161(T) from its draft genome sequence and evidence for a vanadium-dependent nitrogenase.</title>
        <authorList>
            <person name="Imhoff J.F."/>
            <person name="Rahn T."/>
            <person name="Kunzel S."/>
            <person name="Neulinger S.C."/>
        </authorList>
    </citation>
    <scope>NUCLEOTIDE SEQUENCE [LARGE SCALE GENOMIC DNA]</scope>
    <source>
        <strain evidence="1 2">DSM 161</strain>
    </source>
</reference>
<accession>A0A2S6NAC5</accession>
<name>A0A2S6NAC5_RHOGL</name>
<comment type="caution">
    <text evidence="1">The sequence shown here is derived from an EMBL/GenBank/DDBJ whole genome shotgun (WGS) entry which is preliminary data.</text>
</comment>
<dbReference type="AlphaFoldDB" id="A0A2S6NAC5"/>
<keyword evidence="2" id="KW-1185">Reference proteome</keyword>
<organism evidence="1 2">
    <name type="scientific">Rhodopila globiformis</name>
    <name type="common">Rhodopseudomonas globiformis</name>
    <dbReference type="NCBI Taxonomy" id="1071"/>
    <lineage>
        <taxon>Bacteria</taxon>
        <taxon>Pseudomonadati</taxon>
        <taxon>Pseudomonadota</taxon>
        <taxon>Alphaproteobacteria</taxon>
        <taxon>Acetobacterales</taxon>
        <taxon>Acetobacteraceae</taxon>
        <taxon>Rhodopila</taxon>
    </lineage>
</organism>